<feature type="region of interest" description="Disordered" evidence="1">
    <location>
        <begin position="173"/>
        <end position="198"/>
    </location>
</feature>
<evidence type="ECO:0000313" key="3">
    <source>
        <dbReference type="Proteomes" id="UP000001548"/>
    </source>
</evidence>
<name>D3KI02_GIAIC</name>
<protein>
    <submittedName>
        <fullName evidence="2">Uncharacterized protein</fullName>
    </submittedName>
</protein>
<reference evidence="2 3" key="1">
    <citation type="journal article" date="2007" name="Science">
        <title>Genomic minimalism in the early diverging intestinal parasite Giardia lamblia.</title>
        <authorList>
            <person name="Morrison H.G."/>
            <person name="McArthur A.G."/>
            <person name="Gillin F.D."/>
            <person name="Aley S.B."/>
            <person name="Adam R.D."/>
            <person name="Olsen G.J."/>
            <person name="Best A.A."/>
            <person name="Cande W.Z."/>
            <person name="Chen F."/>
            <person name="Cipriano M.J."/>
            <person name="Davids B.J."/>
            <person name="Dawson S.C."/>
            <person name="Elmendorf H.G."/>
            <person name="Hehl A.B."/>
            <person name="Holder M.E."/>
            <person name="Huse S.M."/>
            <person name="Kim U.U."/>
            <person name="Lasek-Nesselquist E."/>
            <person name="Manning G."/>
            <person name="Nigam A."/>
            <person name="Nixon J.E."/>
            <person name="Palm D."/>
            <person name="Passamaneck N.E."/>
            <person name="Prabhu A."/>
            <person name="Reich C.I."/>
            <person name="Reiner D.S."/>
            <person name="Samuelson J."/>
            <person name="Svard S.G."/>
            <person name="Sogin M.L."/>
        </authorList>
    </citation>
    <scope>NUCLEOTIDE SEQUENCE [LARGE SCALE GENOMIC DNA]</scope>
    <source>
        <strain evidence="2 3">WB C6</strain>
    </source>
</reference>
<dbReference type="EMBL" id="AACB03000003">
    <property type="protein sequence ID" value="KAE8302830.1"/>
    <property type="molecule type" value="Genomic_DNA"/>
</dbReference>
<accession>D3KI02</accession>
<gene>
    <name evidence="2" type="ORF">GL50803_0015887</name>
</gene>
<keyword evidence="3" id="KW-1185">Reference proteome</keyword>
<feature type="compositionally biased region" description="Low complexity" evidence="1">
    <location>
        <begin position="173"/>
        <end position="191"/>
    </location>
</feature>
<dbReference type="HOGENOM" id="CLU_393029_0_0_1"/>
<dbReference type="OMA" id="FPCYWEG"/>
<sequence>MKYAEMTSKWLRPCFTRPRRYSTAAEFLLCPDPFHPLPLRNKGRPQSVPSIARYPYLSLLDIHKTLTLSIASIPVVSNRPAPVYHMSQPNDTLLLGSNYPAAMQSGTTRCDNEPRSPRVPLQHERILAMLDNCDNHTNLLAQVESLRRYFPLTLTTMAAGTVESLLLSAKTSSYTGTSASSGSSNPSARMSLSGMMRSSIPKNPAAPPMDIYQNVTDSTTSFKGMTSSEHSSKPAEVPVGEILSSSLHSSDVTCSVNTAPLSPSLVCNEKSNSHMHALNERGDKCVGSLSEIFANCSGSKQTSLLVPFVLGTDRLGILAEYKQDSSTRKKLLRWPGRNVLSLLSDKVYMGDPYHLLVLPNSGSEPSSPERPLFQAGMPPEAHVFPCYWEGTIENRTAAYTVVSINGYHVRLITLTSPSVYERFAPSFNPVHSVQFNRTAKLISNAARYTCIWRLKAPEFTFRSDKNEERDFIKSHGTGVVAQVEQQLLLHASRATSIAFSRYSATLDASTQQCVHPASGADTSYSDIEPLLSLRSANQSPFMEQTDGTSTFPVGRSNHVNVSSSAQSDLSSILNLDTSSQDTLSSAVTLTGSQPRSSSTSHCTIPATLDELFRKPLRSKECLRQSASRQLLQYACWSSPLSRAVPSLSQQLAVSSSRPSTLPSAESLSVLGCNRSRPDAHKYAKRREHMFKVAYEMGLSRKV</sequence>
<dbReference type="AlphaFoldDB" id="D3KI02"/>
<comment type="caution">
    <text evidence="2">The sequence shown here is derived from an EMBL/GenBank/DDBJ whole genome shotgun (WGS) entry which is preliminary data.</text>
</comment>
<evidence type="ECO:0000256" key="1">
    <source>
        <dbReference type="SAM" id="MobiDB-lite"/>
    </source>
</evidence>
<proteinExistence type="predicted"/>
<evidence type="ECO:0000313" key="2">
    <source>
        <dbReference type="EMBL" id="KAE8302830.1"/>
    </source>
</evidence>
<dbReference type="VEuPathDB" id="GiardiaDB:GL50803_15887"/>
<organism evidence="2 3">
    <name type="scientific">Giardia intestinalis (strain ATCC 50803 / WB clone C6)</name>
    <name type="common">Giardia lamblia</name>
    <dbReference type="NCBI Taxonomy" id="184922"/>
    <lineage>
        <taxon>Eukaryota</taxon>
        <taxon>Metamonada</taxon>
        <taxon>Diplomonadida</taxon>
        <taxon>Hexamitidae</taxon>
        <taxon>Giardiinae</taxon>
        <taxon>Giardia</taxon>
    </lineage>
</organism>
<dbReference type="Proteomes" id="UP000001548">
    <property type="component" value="Unassembled WGS sequence"/>
</dbReference>